<dbReference type="Gene3D" id="3.30.2010.10">
    <property type="entry name" value="Metalloproteases ('zincins'), catalytic domain"/>
    <property type="match status" value="1"/>
</dbReference>
<comment type="caution">
    <text evidence="2">The sequence shown here is derived from an EMBL/GenBank/DDBJ whole genome shotgun (WGS) entry which is preliminary data.</text>
</comment>
<organism evidence="2 3">
    <name type="scientific">Cerasicoccus arenae</name>
    <dbReference type="NCBI Taxonomy" id="424488"/>
    <lineage>
        <taxon>Bacteria</taxon>
        <taxon>Pseudomonadati</taxon>
        <taxon>Verrucomicrobiota</taxon>
        <taxon>Opitutia</taxon>
        <taxon>Puniceicoccales</taxon>
        <taxon>Cerasicoccaceae</taxon>
        <taxon>Cerasicoccus</taxon>
    </lineage>
</organism>
<protein>
    <recommendedName>
        <fullName evidence="1">YgjP-like metallopeptidase domain-containing protein</fullName>
    </recommendedName>
</protein>
<evidence type="ECO:0000313" key="2">
    <source>
        <dbReference type="EMBL" id="GHB95086.1"/>
    </source>
</evidence>
<sequence>MSQKQNNLRLVEVPTSEGALLVPYEIRRSRRARHIRLSVGLHNHALLSVPWRCAFVEAVEFLRSQGDWLSRNLSEHPTRTSLREYLERHPRLYGLGRAFRLTQGFTRSKPFYVYSTETDEVELRISAEGDQEPNLVRLVREFAQEIIDLRTRELAKIADVSIKRVSVRDQATRWGSCSSTGTISLNWRLVLLRPNLQDHVIYHELAHVQEMNHSASFWSLLREYDANTDAHNEQLNSAGARLMPLGRS</sequence>
<proteinExistence type="predicted"/>
<evidence type="ECO:0000259" key="1">
    <source>
        <dbReference type="Pfam" id="PF01863"/>
    </source>
</evidence>
<dbReference type="Pfam" id="PF01863">
    <property type="entry name" value="YgjP-like"/>
    <property type="match status" value="1"/>
</dbReference>
<reference evidence="2" key="1">
    <citation type="journal article" date="2014" name="Int. J. Syst. Evol. Microbiol.">
        <title>Complete genome sequence of Corynebacterium casei LMG S-19264T (=DSM 44701T), isolated from a smear-ripened cheese.</title>
        <authorList>
            <consortium name="US DOE Joint Genome Institute (JGI-PGF)"/>
            <person name="Walter F."/>
            <person name="Albersmeier A."/>
            <person name="Kalinowski J."/>
            <person name="Ruckert C."/>
        </authorList>
    </citation>
    <scope>NUCLEOTIDE SEQUENCE</scope>
    <source>
        <strain evidence="2">KCTC 12870</strain>
    </source>
</reference>
<keyword evidence="3" id="KW-1185">Reference proteome</keyword>
<dbReference type="InterPro" id="IPR002725">
    <property type="entry name" value="YgjP-like_metallopeptidase"/>
</dbReference>
<gene>
    <name evidence="2" type="ORF">GCM10007047_08380</name>
</gene>
<dbReference type="InterPro" id="IPR053136">
    <property type="entry name" value="UTP_pyrophosphatase-like"/>
</dbReference>
<name>A0A8J3GD95_9BACT</name>
<dbReference type="CDD" id="cd07344">
    <property type="entry name" value="M48_yhfN_like"/>
    <property type="match status" value="1"/>
</dbReference>
<accession>A0A8J3GD95</accession>
<reference evidence="2" key="2">
    <citation type="submission" date="2020-09" db="EMBL/GenBank/DDBJ databases">
        <authorList>
            <person name="Sun Q."/>
            <person name="Kim S."/>
        </authorList>
    </citation>
    <scope>NUCLEOTIDE SEQUENCE</scope>
    <source>
        <strain evidence="2">KCTC 12870</strain>
    </source>
</reference>
<feature type="domain" description="YgjP-like metallopeptidase" evidence="1">
    <location>
        <begin position="33"/>
        <end position="237"/>
    </location>
</feature>
<dbReference type="PANTHER" id="PTHR30399">
    <property type="entry name" value="UNCHARACTERIZED PROTEIN YGJP"/>
    <property type="match status" value="1"/>
</dbReference>
<dbReference type="AlphaFoldDB" id="A0A8J3GD95"/>
<dbReference type="PANTHER" id="PTHR30399:SF1">
    <property type="entry name" value="UTP PYROPHOSPHATASE"/>
    <property type="match status" value="1"/>
</dbReference>
<dbReference type="EMBL" id="BMXG01000004">
    <property type="protein sequence ID" value="GHB95086.1"/>
    <property type="molecule type" value="Genomic_DNA"/>
</dbReference>
<evidence type="ECO:0000313" key="3">
    <source>
        <dbReference type="Proteomes" id="UP000642829"/>
    </source>
</evidence>
<dbReference type="Proteomes" id="UP000642829">
    <property type="component" value="Unassembled WGS sequence"/>
</dbReference>
<dbReference type="RefSeq" id="WP_189512185.1">
    <property type="nucleotide sequence ID" value="NZ_BMXG01000004.1"/>
</dbReference>